<dbReference type="Gene3D" id="3.40.140.10">
    <property type="entry name" value="Cytidine Deaminase, domain 2"/>
    <property type="match status" value="1"/>
</dbReference>
<reference evidence="9" key="1">
    <citation type="submission" date="2016-10" db="EMBL/GenBank/DDBJ databases">
        <authorList>
            <person name="Varghese N."/>
            <person name="Submissions S."/>
        </authorList>
    </citation>
    <scope>NUCLEOTIDE SEQUENCE [LARGE SCALE GENOMIC DNA]</scope>
    <source>
        <strain evidence="9">JS21-1</strain>
    </source>
</reference>
<dbReference type="SMART" id="SM00232">
    <property type="entry name" value="JAB_MPN"/>
    <property type="match status" value="1"/>
</dbReference>
<dbReference type="InterPro" id="IPR000555">
    <property type="entry name" value="JAMM/MPN+_dom"/>
</dbReference>
<dbReference type="Proteomes" id="UP000199214">
    <property type="component" value="Unassembled WGS sequence"/>
</dbReference>
<organism evidence="8 9">
    <name type="scientific">Sphingomonas palmae</name>
    <dbReference type="NCBI Taxonomy" id="1855283"/>
    <lineage>
        <taxon>Bacteria</taxon>
        <taxon>Pseudomonadati</taxon>
        <taxon>Pseudomonadota</taxon>
        <taxon>Alphaproteobacteria</taxon>
        <taxon>Sphingomonadales</taxon>
        <taxon>Sphingomonadaceae</taxon>
        <taxon>Sphingomonas</taxon>
    </lineage>
</organism>
<evidence type="ECO:0000256" key="2">
    <source>
        <dbReference type="ARBA" id="ARBA00022723"/>
    </source>
</evidence>
<evidence type="ECO:0000256" key="4">
    <source>
        <dbReference type="ARBA" id="ARBA00022833"/>
    </source>
</evidence>
<dbReference type="Pfam" id="PF14464">
    <property type="entry name" value="Prok-JAB"/>
    <property type="match status" value="1"/>
</dbReference>
<evidence type="ECO:0000256" key="5">
    <source>
        <dbReference type="ARBA" id="ARBA00023049"/>
    </source>
</evidence>
<dbReference type="CDD" id="cd08070">
    <property type="entry name" value="MPN_like"/>
    <property type="match status" value="1"/>
</dbReference>
<feature type="domain" description="MPN" evidence="7">
    <location>
        <begin position="5"/>
        <end position="137"/>
    </location>
</feature>
<dbReference type="AlphaFoldDB" id="A0A1H7II87"/>
<protein>
    <submittedName>
        <fullName evidence="8">Proteasome lid subunit RPN8/RPN11, contains Jab1/MPN metalloenzyme (JAMM) motif</fullName>
    </submittedName>
</protein>
<dbReference type="InterPro" id="IPR037518">
    <property type="entry name" value="MPN"/>
</dbReference>
<dbReference type="InterPro" id="IPR051929">
    <property type="entry name" value="VirAsm_ModProt"/>
</dbReference>
<keyword evidence="5" id="KW-0482">Metalloprotease</keyword>
<dbReference type="PANTHER" id="PTHR34858:SF1">
    <property type="entry name" value="CYSO-CYSTEINE PEPTIDASE"/>
    <property type="match status" value="1"/>
</dbReference>
<feature type="region of interest" description="Disordered" evidence="6">
    <location>
        <begin position="75"/>
        <end position="95"/>
    </location>
</feature>
<dbReference type="GO" id="GO:0000502">
    <property type="term" value="C:proteasome complex"/>
    <property type="evidence" value="ECO:0007669"/>
    <property type="project" value="UniProtKB-KW"/>
</dbReference>
<keyword evidence="8" id="KW-0647">Proteasome</keyword>
<gene>
    <name evidence="8" type="ORF">SAMN05216382_0739</name>
</gene>
<evidence type="ECO:0000313" key="9">
    <source>
        <dbReference type="Proteomes" id="UP000199214"/>
    </source>
</evidence>
<name>A0A1H7II87_9SPHN</name>
<keyword evidence="3" id="KW-0378">Hydrolase</keyword>
<evidence type="ECO:0000256" key="3">
    <source>
        <dbReference type="ARBA" id="ARBA00022801"/>
    </source>
</evidence>
<dbReference type="STRING" id="1855283.SAMN05216382_0739"/>
<keyword evidence="9" id="KW-1185">Reference proteome</keyword>
<dbReference type="GO" id="GO:0008235">
    <property type="term" value="F:metalloexopeptidase activity"/>
    <property type="evidence" value="ECO:0007669"/>
    <property type="project" value="TreeGrafter"/>
</dbReference>
<dbReference type="InterPro" id="IPR028090">
    <property type="entry name" value="JAB_dom_prok"/>
</dbReference>
<keyword evidence="1" id="KW-0645">Protease</keyword>
<keyword evidence="4" id="KW-0862">Zinc</keyword>
<evidence type="ECO:0000259" key="7">
    <source>
        <dbReference type="PROSITE" id="PS50249"/>
    </source>
</evidence>
<accession>A0A1H7II87</accession>
<dbReference type="GO" id="GO:0008270">
    <property type="term" value="F:zinc ion binding"/>
    <property type="evidence" value="ECO:0007669"/>
    <property type="project" value="TreeGrafter"/>
</dbReference>
<dbReference type="GO" id="GO:0006508">
    <property type="term" value="P:proteolysis"/>
    <property type="evidence" value="ECO:0007669"/>
    <property type="project" value="UniProtKB-KW"/>
</dbReference>
<keyword evidence="2" id="KW-0479">Metal-binding</keyword>
<dbReference type="PROSITE" id="PS50249">
    <property type="entry name" value="MPN"/>
    <property type="match status" value="1"/>
</dbReference>
<evidence type="ECO:0000256" key="6">
    <source>
        <dbReference type="SAM" id="MobiDB-lite"/>
    </source>
</evidence>
<dbReference type="SUPFAM" id="SSF102712">
    <property type="entry name" value="JAB1/MPN domain"/>
    <property type="match status" value="1"/>
</dbReference>
<evidence type="ECO:0000256" key="1">
    <source>
        <dbReference type="ARBA" id="ARBA00022670"/>
    </source>
</evidence>
<sequence length="137" mass="14672">MAMKVEISITLRQRILDHARSSQTEVCGLLLGNRERIIAVERCANVSSEPATRFELDPAALIAAWRAARSGGPQVIGHYHSHPTGNPRPSPTDAAEAAPDGAIWIIVGAGEMAAWRAVECGALHGRFDPVELIVTAE</sequence>
<dbReference type="PANTHER" id="PTHR34858">
    <property type="entry name" value="CYSO-CYSTEINE PEPTIDASE"/>
    <property type="match status" value="1"/>
</dbReference>
<dbReference type="EMBL" id="FNZZ01000001">
    <property type="protein sequence ID" value="SEK60405.1"/>
    <property type="molecule type" value="Genomic_DNA"/>
</dbReference>
<proteinExistence type="predicted"/>
<evidence type="ECO:0000313" key="8">
    <source>
        <dbReference type="EMBL" id="SEK60405.1"/>
    </source>
</evidence>